<dbReference type="HOGENOM" id="CLU_677898_0_0_1"/>
<evidence type="ECO:0000313" key="4">
    <source>
        <dbReference type="Proteomes" id="UP000054032"/>
    </source>
</evidence>
<dbReference type="KEGG" id="bor:COCMIDRAFT_111359"/>
<dbReference type="OrthoDB" id="8062037at2759"/>
<dbReference type="RefSeq" id="XP_007693963.1">
    <property type="nucleotide sequence ID" value="XM_007695773.1"/>
</dbReference>
<evidence type="ECO:0000259" key="2">
    <source>
        <dbReference type="SMART" id="SM00184"/>
    </source>
</evidence>
<dbReference type="GO" id="GO:0061630">
    <property type="term" value="F:ubiquitin protein ligase activity"/>
    <property type="evidence" value="ECO:0007669"/>
    <property type="project" value="InterPro"/>
</dbReference>
<dbReference type="AlphaFoldDB" id="W6YJH1"/>
<proteinExistence type="predicted"/>
<dbReference type="GeneID" id="19119759"/>
<dbReference type="SMART" id="SM00184">
    <property type="entry name" value="RING"/>
    <property type="match status" value="2"/>
</dbReference>
<dbReference type="PANTHER" id="PTHR21540">
    <property type="entry name" value="RING FINGER AND SWIM DOMAIN-CONTAINING PROTEIN 2"/>
    <property type="match status" value="1"/>
</dbReference>
<feature type="compositionally biased region" description="Low complexity" evidence="1">
    <location>
        <begin position="210"/>
        <end position="232"/>
    </location>
</feature>
<protein>
    <recommendedName>
        <fullName evidence="2">RING-type domain-containing protein</fullName>
    </recommendedName>
</protein>
<name>W6YJH1_COCMI</name>
<evidence type="ECO:0000313" key="3">
    <source>
        <dbReference type="EMBL" id="EUC39517.1"/>
    </source>
</evidence>
<dbReference type="InterPro" id="IPR001841">
    <property type="entry name" value="Znf_RING"/>
</dbReference>
<dbReference type="PANTHER" id="PTHR21540:SF0">
    <property type="entry name" value="PHD FAMILY PROTEIN"/>
    <property type="match status" value="1"/>
</dbReference>
<reference evidence="3 4" key="1">
    <citation type="journal article" date="2013" name="PLoS Genet.">
        <title>Comparative genome structure, secondary metabolite, and effector coding capacity across Cochliobolus pathogens.</title>
        <authorList>
            <person name="Condon B.J."/>
            <person name="Leng Y."/>
            <person name="Wu D."/>
            <person name="Bushley K.E."/>
            <person name="Ohm R.A."/>
            <person name="Otillar R."/>
            <person name="Martin J."/>
            <person name="Schackwitz W."/>
            <person name="Grimwood J."/>
            <person name="MohdZainudin N."/>
            <person name="Xue C."/>
            <person name="Wang R."/>
            <person name="Manning V.A."/>
            <person name="Dhillon B."/>
            <person name="Tu Z.J."/>
            <person name="Steffenson B.J."/>
            <person name="Salamov A."/>
            <person name="Sun H."/>
            <person name="Lowry S."/>
            <person name="LaButti K."/>
            <person name="Han J."/>
            <person name="Copeland A."/>
            <person name="Lindquist E."/>
            <person name="Barry K."/>
            <person name="Schmutz J."/>
            <person name="Baker S.E."/>
            <person name="Ciuffetti L.M."/>
            <person name="Grigoriev I.V."/>
            <person name="Zhong S."/>
            <person name="Turgeon B.G."/>
        </authorList>
    </citation>
    <scope>NUCLEOTIDE SEQUENCE [LARGE SCALE GENOMIC DNA]</scope>
    <source>
        <strain evidence="3 4">ATCC 44560</strain>
    </source>
</reference>
<dbReference type="eggNOG" id="ENOG502T18V">
    <property type="taxonomic scope" value="Eukaryota"/>
</dbReference>
<dbReference type="Gene3D" id="3.30.40.10">
    <property type="entry name" value="Zinc/RING finger domain, C3HC4 (zinc finger)"/>
    <property type="match status" value="1"/>
</dbReference>
<feature type="region of interest" description="Disordered" evidence="1">
    <location>
        <begin position="173"/>
        <end position="254"/>
    </location>
</feature>
<dbReference type="EMBL" id="KI964365">
    <property type="protein sequence ID" value="EUC39517.1"/>
    <property type="molecule type" value="Genomic_DNA"/>
</dbReference>
<dbReference type="InterPro" id="IPR039903">
    <property type="entry name" value="Zswim2"/>
</dbReference>
<evidence type="ECO:0000256" key="1">
    <source>
        <dbReference type="SAM" id="MobiDB-lite"/>
    </source>
</evidence>
<accession>W6YJH1</accession>
<organism evidence="3 4">
    <name type="scientific">Bipolaris oryzae ATCC 44560</name>
    <dbReference type="NCBI Taxonomy" id="930090"/>
    <lineage>
        <taxon>Eukaryota</taxon>
        <taxon>Fungi</taxon>
        <taxon>Dikarya</taxon>
        <taxon>Ascomycota</taxon>
        <taxon>Pezizomycotina</taxon>
        <taxon>Dothideomycetes</taxon>
        <taxon>Pleosporomycetidae</taxon>
        <taxon>Pleosporales</taxon>
        <taxon>Pleosporineae</taxon>
        <taxon>Pleosporaceae</taxon>
        <taxon>Bipolaris</taxon>
    </lineage>
</organism>
<keyword evidence="4" id="KW-1185">Reference proteome</keyword>
<feature type="domain" description="RING-type" evidence="2">
    <location>
        <begin position="343"/>
        <end position="396"/>
    </location>
</feature>
<gene>
    <name evidence="3" type="ORF">COCMIDRAFT_111359</name>
</gene>
<feature type="domain" description="RING-type" evidence="2">
    <location>
        <begin position="266"/>
        <end position="318"/>
    </location>
</feature>
<dbReference type="Proteomes" id="UP000054032">
    <property type="component" value="Unassembled WGS sequence"/>
</dbReference>
<sequence length="406" mass="44576">MTLNISRHLFVDSDTRSRQQWCPKDVLDLCGDDRCVGYAPSKGRKCHARIAYWSRSTMESIMDDMSQQPPDPTILRPQLEHLASYGLCVRYHQRQIDSMVRKWSSKIYAAFPTGRAPVSNLWPSNMTASSISSTTPPQLENLRDMIQETMRCTNELLEIVSNNHPPVQTISMASTSVSEISSPAPSRRSSIPSDSSEDTAISSTSDSAESTRQTTTPPISTSPIPRTATPSSVDDTTELLPSSRPSPQPQPCTRPHARLILLSDPCPICHEGGPLSSSPATDLVWCKSSCGRPVHKSCFEAWRTQRENDGEDPTCVICRADWDDECDCQGCHHVPRRSGDTACAICLDGLDATSEAEEGGTVWCKDGCGKSVHKTCFEVWQGHCADAGRDATCVMCRAAWNTDCSC</sequence>
<dbReference type="InterPro" id="IPR013083">
    <property type="entry name" value="Znf_RING/FYVE/PHD"/>
</dbReference>
<feature type="compositionally biased region" description="Polar residues" evidence="1">
    <location>
        <begin position="199"/>
        <end position="208"/>
    </location>
</feature>
<dbReference type="STRING" id="930090.W6YJH1"/>
<feature type="compositionally biased region" description="Low complexity" evidence="1">
    <location>
        <begin position="178"/>
        <end position="194"/>
    </location>
</feature>